<proteinExistence type="predicted"/>
<organism evidence="2 3">
    <name type="scientific">Sphingomonas mollis</name>
    <dbReference type="NCBI Taxonomy" id="2795726"/>
    <lineage>
        <taxon>Bacteria</taxon>
        <taxon>Pseudomonadati</taxon>
        <taxon>Pseudomonadota</taxon>
        <taxon>Alphaproteobacteria</taxon>
        <taxon>Sphingomonadales</taxon>
        <taxon>Sphingomonadaceae</taxon>
        <taxon>Sphingomonas</taxon>
    </lineage>
</organism>
<evidence type="ECO:0000256" key="1">
    <source>
        <dbReference type="SAM" id="MobiDB-lite"/>
    </source>
</evidence>
<feature type="region of interest" description="Disordered" evidence="1">
    <location>
        <begin position="39"/>
        <end position="64"/>
    </location>
</feature>
<reference evidence="3" key="1">
    <citation type="submission" date="2020-12" db="EMBL/GenBank/DDBJ databases">
        <title>Hymenobacter sp.</title>
        <authorList>
            <person name="Kim M.K."/>
        </authorList>
    </citation>
    <scope>NUCLEOTIDE SEQUENCE [LARGE SCALE GENOMIC DNA]</scope>
    <source>
        <strain evidence="3">BT553</strain>
    </source>
</reference>
<keyword evidence="3" id="KW-1185">Reference proteome</keyword>
<evidence type="ECO:0000313" key="2">
    <source>
        <dbReference type="EMBL" id="MBJ6120631.1"/>
    </source>
</evidence>
<dbReference type="EMBL" id="JAELXS010000001">
    <property type="protein sequence ID" value="MBJ6120631.1"/>
    <property type="molecule type" value="Genomic_DNA"/>
</dbReference>
<dbReference type="Proteomes" id="UP000640426">
    <property type="component" value="Unassembled WGS sequence"/>
</dbReference>
<sequence length="64" mass="7057">MRAGLNWSAIEAADEFEGLSVTADWFRSPKDRKLVMPAKTVSPKTRNVPAPERPKLGLRYGADG</sequence>
<name>A0ABS0XKS8_9SPHN</name>
<accession>A0ABS0XKS8</accession>
<comment type="caution">
    <text evidence="2">The sequence shown here is derived from an EMBL/GenBank/DDBJ whole genome shotgun (WGS) entry which is preliminary data.</text>
</comment>
<evidence type="ECO:0008006" key="4">
    <source>
        <dbReference type="Google" id="ProtNLM"/>
    </source>
</evidence>
<dbReference type="RefSeq" id="WP_199034632.1">
    <property type="nucleotide sequence ID" value="NZ_JAELXS010000001.1"/>
</dbReference>
<gene>
    <name evidence="2" type="ORF">JAO74_02370</name>
</gene>
<protein>
    <recommendedName>
        <fullName evidence="4">Transposase</fullName>
    </recommendedName>
</protein>
<evidence type="ECO:0000313" key="3">
    <source>
        <dbReference type="Proteomes" id="UP000640426"/>
    </source>
</evidence>